<sequence length="1678" mass="179253">MADIPIPDPPDLSRTEDAEGASQLPQEAPAQEPPSPGSDGATATLKAGVQGEATPSTPSPGAGSVPLKASSANGAPFGQGSTPTLSMPHPKKFTHVNINKKFLEKTSSASSPGQTPSVSATTKAGSSNQKPVLQSLPSHSRLVTAKLTATPQPSTTTGPGWSRPSSAVPSSTPTPSSATAPKPLTLPAAASGHAPPQPPPAGKVIQPQPRAASEALTSIKEGSSKPAWGNAKALAAIVNKPDLAQLDFPTAAEVAQGRAAKLMEKNQIPPAAAEQKPANTAEADAFRGLHLDPNAHHWDEEEDDDNFLDGVIEFGDGRQYNVQATDAVTASPQEAPELTADGDAESTQPVSKEERFADDFDRSWPRSRITTTLPHPPREQLAPGSASPSSSQSVHSPSEQSRVLFNERSNRLEPYSNAHRQGPAGPGGLLRRGSRSEHPISPTESRNGRDVPPHQHLQGVQLLQKTHAGHGASAESHLPSGGDRTAFPPVGDRFRDREPRREQTFPPHAMQRTPSHGAPARPRDHYNPFGLPSISPVGPGPHEGPSEERPRRTSTMGPPPLPLPVDRSRAGRQLPPHLSNARPQLPPLRTESVADNRQPPSAQLSAEPLPTPAPPRSTTQSSPAVSEKALQPPPTMAIVDIDEVRKAAMHSAAERARLRRQEEEEEREREKERARRKAAELEEKMKAQAAQAAPEQPASVQSAPVSQPTQPEKQQQVAGSQNDVTEAQVIEIIEEAVHSVQTVPKSAPAHITRQVAAADQPSPISQPVSSIRPTFARESSKPGAPRPVENRRPPGPATVSASPVVPSPSDSLSWRNSKPPAPRPPAPQPEQAPTAPPPPPPMLAEAASFPEQTDDLEVVDFSDFGKFAGVEEPATSKPQEQETETDVRPRPRRPSAADFLDDHVPAPRTATYPVKSDEGPWRRKPTASAIAAEQTLTVTTQTEVQTLPKLSVQEKPKVHIITPDAAESKPVPPIPSGSGKGPEETARMHAASSAVPQKSPLTPAYREAPMSALNDVISRIKGALDDMHTKPEPPKQLQKWLPPALRARVDLPPSTPTEVFDITVPEPPRSPKPVWNVFAVKLPRTSKPLEAISKKQFNSSQIHMRVRWDILSFEPAPTGFNRRDFNPNDALFPRPPLHKGPIRYRVVIPRVRRSGPVVNLPPRSAKPSTQADIASSWRKTAPSMAKVAEVDEPQPMELDTVSRSPPPDAPSKSASTATNSETATVALANGISSKGRTQPKMPAGSDVAFYRDARVETVVESKATVRFIFTSELEEERVSPKAPQVELPAATVSSQGSTAVSSRATGEASNNSPWNLGLPLSQSARSEPEIATQNVHMAEQRPKTPPSQQSSSWMKSPRAFSSKESPSRAPDPEHLKAVWSQASAKTELPSINSLEGIADDLITVPFSLQDVKSEDGETPPPSGSGPSSRMSLHDVRRAFQQVPSSSASSASRGTSLPSVTSPTNSSTARQQPTFAFSPPMHGANLRPAYPSYPSPLLSHSPPMMYPHPMTASPVPRPMVAASPSYGQHVWVQVPGPQVPGGMMRPPTSPYPAQLLPYPSPGGPVPVYAPPPSSMQTPTSQQPNGIPARAHAMPMMSPIMQPTHSNHGMYAGSPVLMHAPPVPVMSVPANHGYHTTAGLQPHQGQARRTFENHSGVPVQHSQHPSYSTIPPNSFVRPNW</sequence>
<organism evidence="2 3">
    <name type="scientific">Obba rivulosa</name>
    <dbReference type="NCBI Taxonomy" id="1052685"/>
    <lineage>
        <taxon>Eukaryota</taxon>
        <taxon>Fungi</taxon>
        <taxon>Dikarya</taxon>
        <taxon>Basidiomycota</taxon>
        <taxon>Agaricomycotina</taxon>
        <taxon>Agaricomycetes</taxon>
        <taxon>Polyporales</taxon>
        <taxon>Gelatoporiaceae</taxon>
        <taxon>Obba</taxon>
    </lineage>
</organism>
<feature type="compositionally biased region" description="Pro residues" evidence="1">
    <location>
        <begin position="1"/>
        <end position="10"/>
    </location>
</feature>
<feature type="region of interest" description="Disordered" evidence="1">
    <location>
        <begin position="751"/>
        <end position="927"/>
    </location>
</feature>
<feature type="compositionally biased region" description="Polar residues" evidence="1">
    <location>
        <begin position="1291"/>
        <end position="1335"/>
    </location>
</feature>
<feature type="compositionally biased region" description="Low complexity" evidence="1">
    <location>
        <begin position="797"/>
        <end position="813"/>
    </location>
</feature>
<feature type="compositionally biased region" description="Basic and acidic residues" evidence="1">
    <location>
        <begin position="642"/>
        <end position="686"/>
    </location>
</feature>
<feature type="compositionally biased region" description="Polar residues" evidence="1">
    <location>
        <begin position="147"/>
        <end position="159"/>
    </location>
</feature>
<proteinExistence type="predicted"/>
<feature type="compositionally biased region" description="Low complexity" evidence="1">
    <location>
        <begin position="687"/>
        <end position="698"/>
    </location>
</feature>
<feature type="compositionally biased region" description="Low complexity" evidence="1">
    <location>
        <begin position="1210"/>
        <end position="1221"/>
    </location>
</feature>
<gene>
    <name evidence="2" type="ORF">OBBRIDRAFT_765594</name>
</gene>
<dbReference type="OrthoDB" id="2504896at2759"/>
<feature type="compositionally biased region" description="Polar residues" evidence="1">
    <location>
        <begin position="105"/>
        <end position="138"/>
    </location>
</feature>
<reference evidence="2 3" key="1">
    <citation type="submission" date="2016-07" db="EMBL/GenBank/DDBJ databases">
        <title>Draft genome of the white-rot fungus Obba rivulosa 3A-2.</title>
        <authorList>
            <consortium name="DOE Joint Genome Institute"/>
            <person name="Miettinen O."/>
            <person name="Riley R."/>
            <person name="Acob R."/>
            <person name="Barry K."/>
            <person name="Cullen D."/>
            <person name="De Vries R."/>
            <person name="Hainaut M."/>
            <person name="Hatakka A."/>
            <person name="Henrissat B."/>
            <person name="Hilden K."/>
            <person name="Kuo R."/>
            <person name="Labutti K."/>
            <person name="Lipzen A."/>
            <person name="Makela M.R."/>
            <person name="Sandor L."/>
            <person name="Spatafora J.W."/>
            <person name="Grigoriev I.V."/>
            <person name="Hibbett D.S."/>
        </authorList>
    </citation>
    <scope>NUCLEOTIDE SEQUENCE [LARGE SCALE GENOMIC DNA]</scope>
    <source>
        <strain evidence="2 3">3A-2</strain>
    </source>
</reference>
<dbReference type="Proteomes" id="UP000250043">
    <property type="component" value="Unassembled WGS sequence"/>
</dbReference>
<feature type="region of interest" description="Disordered" evidence="1">
    <location>
        <begin position="1439"/>
        <end position="1481"/>
    </location>
</feature>
<feature type="region of interest" description="Disordered" evidence="1">
    <location>
        <begin position="323"/>
        <end position="723"/>
    </location>
</feature>
<feature type="region of interest" description="Disordered" evidence="1">
    <location>
        <begin position="1"/>
        <end position="226"/>
    </location>
</feature>
<feature type="region of interest" description="Disordered" evidence="1">
    <location>
        <begin position="1274"/>
        <end position="1375"/>
    </location>
</feature>
<accession>A0A8E2J7K4</accession>
<keyword evidence="3" id="KW-1185">Reference proteome</keyword>
<evidence type="ECO:0000313" key="2">
    <source>
        <dbReference type="EMBL" id="OCH96653.1"/>
    </source>
</evidence>
<evidence type="ECO:0000313" key="3">
    <source>
        <dbReference type="Proteomes" id="UP000250043"/>
    </source>
</evidence>
<feature type="compositionally biased region" description="Polar residues" evidence="1">
    <location>
        <begin position="593"/>
        <end position="604"/>
    </location>
</feature>
<feature type="compositionally biased region" description="Low complexity" evidence="1">
    <location>
        <begin position="385"/>
        <end position="401"/>
    </location>
</feature>
<protein>
    <submittedName>
        <fullName evidence="2">Uncharacterized protein</fullName>
    </submittedName>
</protein>
<feature type="region of interest" description="Disordered" evidence="1">
    <location>
        <begin position="1158"/>
        <end position="1221"/>
    </location>
</feature>
<name>A0A8E2J7K4_9APHY</name>
<feature type="compositionally biased region" description="Polar residues" evidence="1">
    <location>
        <begin position="323"/>
        <end position="332"/>
    </location>
</feature>
<dbReference type="EMBL" id="KV722330">
    <property type="protein sequence ID" value="OCH96653.1"/>
    <property type="molecule type" value="Genomic_DNA"/>
</dbReference>
<feature type="compositionally biased region" description="Low complexity" evidence="1">
    <location>
        <begin position="164"/>
        <end position="190"/>
    </location>
</feature>
<evidence type="ECO:0000256" key="1">
    <source>
        <dbReference type="SAM" id="MobiDB-lite"/>
    </source>
</evidence>
<feature type="compositionally biased region" description="Polar residues" evidence="1">
    <location>
        <begin position="1658"/>
        <end position="1670"/>
    </location>
</feature>
<feature type="compositionally biased region" description="Basic and acidic residues" evidence="1">
    <location>
        <begin position="492"/>
        <end position="503"/>
    </location>
</feature>
<feature type="compositionally biased region" description="Polar residues" evidence="1">
    <location>
        <begin position="699"/>
        <end position="723"/>
    </location>
</feature>
<feature type="compositionally biased region" description="Basic and acidic residues" evidence="1">
    <location>
        <begin position="351"/>
        <end position="364"/>
    </location>
</feature>
<feature type="region of interest" description="Disordered" evidence="1">
    <location>
        <begin position="960"/>
        <end position="1002"/>
    </location>
</feature>
<feature type="region of interest" description="Disordered" evidence="1">
    <location>
        <begin position="1634"/>
        <end position="1678"/>
    </location>
</feature>
<feature type="compositionally biased region" description="Low complexity" evidence="1">
    <location>
        <begin position="760"/>
        <end position="773"/>
    </location>
</feature>
<feature type="region of interest" description="Disordered" evidence="1">
    <location>
        <begin position="1411"/>
        <end position="1430"/>
    </location>
</feature>
<feature type="compositionally biased region" description="Low complexity" evidence="1">
    <location>
        <begin position="21"/>
        <end position="30"/>
    </location>
</feature>
<feature type="compositionally biased region" description="Pro residues" evidence="1">
    <location>
        <begin position="819"/>
        <end position="842"/>
    </location>
</feature>
<feature type="compositionally biased region" description="Polar residues" evidence="1">
    <location>
        <begin position="1452"/>
        <end position="1474"/>
    </location>
</feature>